<comment type="caution">
    <text evidence="1">The sequence shown here is derived from an EMBL/GenBank/DDBJ whole genome shotgun (WGS) entry which is preliminary data.</text>
</comment>
<protein>
    <submittedName>
        <fullName evidence="1">Uncharacterized protein</fullName>
    </submittedName>
</protein>
<sequence>MLLRVDGRVVPMKRSTERRPTGQQVCFRPRSLIAIEIQSNKNGRRESNILGTIKQQVKIENTIIIHLAENTTFLTYRHSVKSIIFLRKQHGFNGIRRRRHLAIQTIFECLQHFATLDLPCFQGIRQWGKCISA</sequence>
<reference evidence="1" key="1">
    <citation type="submission" date="2019-08" db="EMBL/GenBank/DDBJ databases">
        <authorList>
            <person name="Kucharzyk K."/>
            <person name="Murdoch R.W."/>
            <person name="Higgins S."/>
            <person name="Loffler F."/>
        </authorList>
    </citation>
    <scope>NUCLEOTIDE SEQUENCE</scope>
</reference>
<gene>
    <name evidence="1" type="ORF">SDC9_166362</name>
</gene>
<accession>A0A645FYK8</accession>
<organism evidence="1">
    <name type="scientific">bioreactor metagenome</name>
    <dbReference type="NCBI Taxonomy" id="1076179"/>
    <lineage>
        <taxon>unclassified sequences</taxon>
        <taxon>metagenomes</taxon>
        <taxon>ecological metagenomes</taxon>
    </lineage>
</organism>
<dbReference type="EMBL" id="VSSQ01066465">
    <property type="protein sequence ID" value="MPN18996.1"/>
    <property type="molecule type" value="Genomic_DNA"/>
</dbReference>
<dbReference type="AlphaFoldDB" id="A0A645FYK8"/>
<name>A0A645FYK8_9ZZZZ</name>
<evidence type="ECO:0000313" key="1">
    <source>
        <dbReference type="EMBL" id="MPN18996.1"/>
    </source>
</evidence>
<proteinExistence type="predicted"/>